<dbReference type="InterPro" id="IPR027417">
    <property type="entry name" value="P-loop_NTPase"/>
</dbReference>
<dbReference type="GO" id="GO:0016887">
    <property type="term" value="F:ATP hydrolysis activity"/>
    <property type="evidence" value="ECO:0007669"/>
    <property type="project" value="InterPro"/>
</dbReference>
<reference evidence="2" key="1">
    <citation type="submission" date="2024-03" db="EMBL/GenBank/DDBJ databases">
        <title>Deinococcus weizhi sp. nov., isolated from human skin.</title>
        <authorList>
            <person name="Wei Z."/>
            <person name="Tian F."/>
            <person name="Yang C."/>
            <person name="Xin L.T."/>
            <person name="Wen Z.J."/>
            <person name="Lan K.C."/>
            <person name="Yu L."/>
            <person name="Zhe W."/>
            <person name="Dan F.D."/>
            <person name="Jun W."/>
            <person name="Rui Z."/>
            <person name="Yong X.J."/>
            <person name="Ting Y."/>
            <person name="Wei X."/>
            <person name="Xu Z.G."/>
            <person name="Xin Z."/>
            <person name="Dong F.G."/>
            <person name="Ni X.M."/>
            <person name="Zheng M.G."/>
            <person name="Chun Y."/>
            <person name="Qian W.X."/>
        </authorList>
    </citation>
    <scope>NUCLEOTIDE SEQUENCE</scope>
    <source>
        <strain evidence="2">VB142</strain>
    </source>
</reference>
<accession>A0AAU6Q7W1</accession>
<sequence>MPDPGDYPHTPLLLGGQVKRATPSLTDEGRLIRRASAGVRALLCGPTGTGKTEMGKRVALALGAKLVGIKGRPGLEDRDMIGFISPTAEGPRWVDGPLARAWRLAQSGERTVLLVDELLRLDAYHRNVLIGGLDDVSAEELRVMLGVDVPDGRYYTLELPGAGEVLYAPTSLLSVICTTNVGASYTQSGEIDPALLRRFQRVMFVSYPDAADILPVYEKACTPSAARVAYELEVQTRSMTTEHGQLLERPMNIGVTLNYLAEVRDLMQAGLSEREALEEALGVTVVPFCCSLEGGEPDAAALNALQVTLADILKNALSKVA</sequence>
<dbReference type="EMBL" id="CP149783">
    <property type="protein sequence ID" value="WYF46421.1"/>
    <property type="molecule type" value="Genomic_DNA"/>
</dbReference>
<dbReference type="Gene3D" id="3.40.50.300">
    <property type="entry name" value="P-loop containing nucleotide triphosphate hydrolases"/>
    <property type="match status" value="1"/>
</dbReference>
<gene>
    <name evidence="2" type="ORF">WDJ50_15285</name>
</gene>
<name>A0AAU6Q7W1_9DEIO</name>
<dbReference type="GO" id="GO:0005524">
    <property type="term" value="F:ATP binding"/>
    <property type="evidence" value="ECO:0007669"/>
    <property type="project" value="InterPro"/>
</dbReference>
<dbReference type="InterPro" id="IPR011704">
    <property type="entry name" value="ATPase_dyneun-rel_AAA"/>
</dbReference>
<dbReference type="CDD" id="cd00009">
    <property type="entry name" value="AAA"/>
    <property type="match status" value="1"/>
</dbReference>
<organism evidence="2">
    <name type="scientific">Deinococcus sp. VB142</name>
    <dbReference type="NCBI Taxonomy" id="3112952"/>
    <lineage>
        <taxon>Bacteria</taxon>
        <taxon>Thermotogati</taxon>
        <taxon>Deinococcota</taxon>
        <taxon>Deinococci</taxon>
        <taxon>Deinococcales</taxon>
        <taxon>Deinococcaceae</taxon>
        <taxon>Deinococcus</taxon>
    </lineage>
</organism>
<evidence type="ECO:0000313" key="2">
    <source>
        <dbReference type="EMBL" id="WYF46421.1"/>
    </source>
</evidence>
<dbReference type="RefSeq" id="WP_339097901.1">
    <property type="nucleotide sequence ID" value="NZ_CP149783.1"/>
</dbReference>
<dbReference type="InterPro" id="IPR003593">
    <property type="entry name" value="AAA+_ATPase"/>
</dbReference>
<proteinExistence type="predicted"/>
<protein>
    <submittedName>
        <fullName evidence="2">AAA family ATPase</fullName>
    </submittedName>
</protein>
<feature type="domain" description="AAA+ ATPase" evidence="1">
    <location>
        <begin position="37"/>
        <end position="209"/>
    </location>
</feature>
<dbReference type="AlphaFoldDB" id="A0AAU6Q7W1"/>
<dbReference type="SUPFAM" id="SSF52540">
    <property type="entry name" value="P-loop containing nucleoside triphosphate hydrolases"/>
    <property type="match status" value="1"/>
</dbReference>
<dbReference type="SMART" id="SM00382">
    <property type="entry name" value="AAA"/>
    <property type="match status" value="1"/>
</dbReference>
<dbReference type="Pfam" id="PF07728">
    <property type="entry name" value="AAA_5"/>
    <property type="match status" value="1"/>
</dbReference>
<evidence type="ECO:0000259" key="1">
    <source>
        <dbReference type="SMART" id="SM00382"/>
    </source>
</evidence>